<accession>A0AAV3Z072</accession>
<sequence>MGATGDVSIVRKFTEVNALILQSPKRRQHKEQCRRMHQGQWWIQGMFTDVDSVGSESSIPAGTRMFTDMNIPGLHRVGW</sequence>
<organism evidence="1 2">
    <name type="scientific">Plakobranchus ocellatus</name>
    <dbReference type="NCBI Taxonomy" id="259542"/>
    <lineage>
        <taxon>Eukaryota</taxon>
        <taxon>Metazoa</taxon>
        <taxon>Spiralia</taxon>
        <taxon>Lophotrochozoa</taxon>
        <taxon>Mollusca</taxon>
        <taxon>Gastropoda</taxon>
        <taxon>Heterobranchia</taxon>
        <taxon>Euthyneura</taxon>
        <taxon>Panpulmonata</taxon>
        <taxon>Sacoglossa</taxon>
        <taxon>Placobranchoidea</taxon>
        <taxon>Plakobranchidae</taxon>
        <taxon>Plakobranchus</taxon>
    </lineage>
</organism>
<proteinExistence type="predicted"/>
<comment type="caution">
    <text evidence="1">The sequence shown here is derived from an EMBL/GenBank/DDBJ whole genome shotgun (WGS) entry which is preliminary data.</text>
</comment>
<dbReference type="AlphaFoldDB" id="A0AAV3Z072"/>
<dbReference type="EMBL" id="BLXT01002287">
    <property type="protein sequence ID" value="GFN92705.1"/>
    <property type="molecule type" value="Genomic_DNA"/>
</dbReference>
<reference evidence="1 2" key="1">
    <citation type="journal article" date="2021" name="Elife">
        <title>Chloroplast acquisition without the gene transfer in kleptoplastic sea slugs, Plakobranchus ocellatus.</title>
        <authorList>
            <person name="Maeda T."/>
            <person name="Takahashi S."/>
            <person name="Yoshida T."/>
            <person name="Shimamura S."/>
            <person name="Takaki Y."/>
            <person name="Nagai Y."/>
            <person name="Toyoda A."/>
            <person name="Suzuki Y."/>
            <person name="Arimoto A."/>
            <person name="Ishii H."/>
            <person name="Satoh N."/>
            <person name="Nishiyama T."/>
            <person name="Hasebe M."/>
            <person name="Maruyama T."/>
            <person name="Minagawa J."/>
            <person name="Obokata J."/>
            <person name="Shigenobu S."/>
        </authorList>
    </citation>
    <scope>NUCLEOTIDE SEQUENCE [LARGE SCALE GENOMIC DNA]</scope>
</reference>
<dbReference type="Proteomes" id="UP000735302">
    <property type="component" value="Unassembled WGS sequence"/>
</dbReference>
<evidence type="ECO:0000313" key="2">
    <source>
        <dbReference type="Proteomes" id="UP000735302"/>
    </source>
</evidence>
<protein>
    <submittedName>
        <fullName evidence="1">Uncharacterized protein</fullName>
    </submittedName>
</protein>
<evidence type="ECO:0000313" key="1">
    <source>
        <dbReference type="EMBL" id="GFN92705.1"/>
    </source>
</evidence>
<keyword evidence="2" id="KW-1185">Reference proteome</keyword>
<name>A0AAV3Z072_9GAST</name>
<gene>
    <name evidence="1" type="ORF">PoB_001921100</name>
</gene>